<reference evidence="10" key="1">
    <citation type="journal article" date="2019" name="Int. J. Syst. Evol. Microbiol.">
        <title>The Global Catalogue of Microorganisms (GCM) 10K type strain sequencing project: providing services to taxonomists for standard genome sequencing and annotation.</title>
        <authorList>
            <consortium name="The Broad Institute Genomics Platform"/>
            <consortium name="The Broad Institute Genome Sequencing Center for Infectious Disease"/>
            <person name="Wu L."/>
            <person name="Ma J."/>
        </authorList>
    </citation>
    <scope>NUCLEOTIDE SEQUENCE [LARGE SCALE GENOMIC DNA]</scope>
    <source>
        <strain evidence="10">DFY28</strain>
    </source>
</reference>
<sequence>MSTSSPVPFGARLAAAIEARGRVCVGIDPHASLLASWGLEDTLAGMEKFALTATEAIAPHVSIVKPQAAFFERFGSRGVAVLARVVEAAREAGALVCMDVKRGDIGSTSQAYADAYMDPRSDLASDAVTVSPYLGFGSLDPFVETARRTGAGIFALALTSNPEGASVQRSITADGRTVAASILDDLRALNADASPLGSFGAVVGATIADPGTSLAINGPLLVPGFGAQGGTVADMQRIFGDAAANVVPSTSRGVLQAGPSATALADAARAANDEVAVLGR</sequence>
<evidence type="ECO:0000256" key="7">
    <source>
        <dbReference type="HAMAP-Rule" id="MF_01215"/>
    </source>
</evidence>
<evidence type="ECO:0000256" key="3">
    <source>
        <dbReference type="ARBA" id="ARBA00022793"/>
    </source>
</evidence>
<evidence type="ECO:0000256" key="2">
    <source>
        <dbReference type="ARBA" id="ARBA00008847"/>
    </source>
</evidence>
<dbReference type="Proteomes" id="UP001596098">
    <property type="component" value="Unassembled WGS sequence"/>
</dbReference>
<dbReference type="SMART" id="SM00934">
    <property type="entry name" value="OMPdecase"/>
    <property type="match status" value="1"/>
</dbReference>
<dbReference type="RefSeq" id="WP_128221022.1">
    <property type="nucleotide sequence ID" value="NZ_CP034929.1"/>
</dbReference>
<dbReference type="HAMAP" id="MF_01215">
    <property type="entry name" value="OMPdecase_type2"/>
    <property type="match status" value="1"/>
</dbReference>
<accession>A0ABW1QWE3</accession>
<keyword evidence="5 7" id="KW-0456">Lyase</keyword>
<dbReference type="InterPro" id="IPR011060">
    <property type="entry name" value="RibuloseP-bd_barrel"/>
</dbReference>
<dbReference type="EMBL" id="JBHSQI010000003">
    <property type="protein sequence ID" value="MFC6153152.1"/>
    <property type="molecule type" value="Genomic_DNA"/>
</dbReference>
<evidence type="ECO:0000256" key="6">
    <source>
        <dbReference type="ARBA" id="ARBA00049157"/>
    </source>
</evidence>
<proteinExistence type="inferred from homology"/>
<evidence type="ECO:0000259" key="8">
    <source>
        <dbReference type="SMART" id="SM00934"/>
    </source>
</evidence>
<dbReference type="PANTHER" id="PTHR43375">
    <property type="entry name" value="OROTIDINE 5'-PHOSPHATE DECARBOXYLASE"/>
    <property type="match status" value="1"/>
</dbReference>
<dbReference type="NCBIfam" id="TIGR02127">
    <property type="entry name" value="pyrF_sub2"/>
    <property type="match status" value="1"/>
</dbReference>
<dbReference type="InterPro" id="IPR013785">
    <property type="entry name" value="Aldolase_TIM"/>
</dbReference>
<organism evidence="9 10">
    <name type="scientific">Nocardioides yefusunii</name>
    <dbReference type="NCBI Taxonomy" id="2500546"/>
    <lineage>
        <taxon>Bacteria</taxon>
        <taxon>Bacillati</taxon>
        <taxon>Actinomycetota</taxon>
        <taxon>Actinomycetes</taxon>
        <taxon>Propionibacteriales</taxon>
        <taxon>Nocardioidaceae</taxon>
        <taxon>Nocardioides</taxon>
    </lineage>
</organism>
<comment type="catalytic activity">
    <reaction evidence="6 7">
        <text>orotidine 5'-phosphate + H(+) = UMP + CO2</text>
        <dbReference type="Rhea" id="RHEA:11596"/>
        <dbReference type="ChEBI" id="CHEBI:15378"/>
        <dbReference type="ChEBI" id="CHEBI:16526"/>
        <dbReference type="ChEBI" id="CHEBI:57538"/>
        <dbReference type="ChEBI" id="CHEBI:57865"/>
        <dbReference type="EC" id="4.1.1.23"/>
    </reaction>
</comment>
<protein>
    <recommendedName>
        <fullName evidence="7">Orotidine 5'-phosphate decarboxylase</fullName>
        <ecNumber evidence="7">4.1.1.23</ecNumber>
    </recommendedName>
    <alternativeName>
        <fullName evidence="7">OMP decarboxylase</fullName>
        <shortName evidence="7">OMPDCase</shortName>
        <shortName evidence="7">OMPdecase</shortName>
    </alternativeName>
</protein>
<keyword evidence="3 7" id="KW-0210">Decarboxylase</keyword>
<dbReference type="SUPFAM" id="SSF51366">
    <property type="entry name" value="Ribulose-phoshate binding barrel"/>
    <property type="match status" value="1"/>
</dbReference>
<keyword evidence="10" id="KW-1185">Reference proteome</keyword>
<evidence type="ECO:0000256" key="1">
    <source>
        <dbReference type="ARBA" id="ARBA00004861"/>
    </source>
</evidence>
<evidence type="ECO:0000256" key="5">
    <source>
        <dbReference type="ARBA" id="ARBA00023239"/>
    </source>
</evidence>
<dbReference type="GO" id="GO:0004590">
    <property type="term" value="F:orotidine-5'-phosphate decarboxylase activity"/>
    <property type="evidence" value="ECO:0007669"/>
    <property type="project" value="UniProtKB-EC"/>
</dbReference>
<evidence type="ECO:0000313" key="10">
    <source>
        <dbReference type="Proteomes" id="UP001596098"/>
    </source>
</evidence>
<gene>
    <name evidence="7 9" type="primary">pyrF</name>
    <name evidence="9" type="ORF">ACFPWU_05675</name>
</gene>
<dbReference type="InterPro" id="IPR001754">
    <property type="entry name" value="OMPdeCOase_dom"/>
</dbReference>
<evidence type="ECO:0000256" key="4">
    <source>
        <dbReference type="ARBA" id="ARBA00022975"/>
    </source>
</evidence>
<keyword evidence="4 7" id="KW-0665">Pyrimidine biosynthesis</keyword>
<dbReference type="Pfam" id="PF00215">
    <property type="entry name" value="OMPdecase"/>
    <property type="match status" value="1"/>
</dbReference>
<dbReference type="InterPro" id="IPR011995">
    <property type="entry name" value="OMPdecase_type-2"/>
</dbReference>
<name>A0ABW1QWE3_9ACTN</name>
<dbReference type="CDD" id="cd04725">
    <property type="entry name" value="OMP_decarboxylase_like"/>
    <property type="match status" value="1"/>
</dbReference>
<comment type="pathway">
    <text evidence="1 7">Pyrimidine metabolism; UMP biosynthesis via de novo pathway; UMP from orotate: step 2/2.</text>
</comment>
<feature type="domain" description="Orotidine 5'-phosphate decarboxylase" evidence="8">
    <location>
        <begin position="22"/>
        <end position="267"/>
    </location>
</feature>
<dbReference type="EC" id="4.1.1.23" evidence="7"/>
<feature type="active site" description="Proton donor" evidence="7">
    <location>
        <position position="101"/>
    </location>
</feature>
<dbReference type="PANTHER" id="PTHR43375:SF1">
    <property type="entry name" value="OROTIDINE 5'-PHOSPHATE DECARBOXYLASE"/>
    <property type="match status" value="1"/>
</dbReference>
<comment type="similarity">
    <text evidence="2 7">Belongs to the OMP decarboxylase family. Type 2 subfamily.</text>
</comment>
<evidence type="ECO:0000313" key="9">
    <source>
        <dbReference type="EMBL" id="MFC6153152.1"/>
    </source>
</evidence>
<dbReference type="Gene3D" id="3.20.20.70">
    <property type="entry name" value="Aldolase class I"/>
    <property type="match status" value="1"/>
</dbReference>
<comment type="caution">
    <text evidence="9">The sequence shown here is derived from an EMBL/GenBank/DDBJ whole genome shotgun (WGS) entry which is preliminary data.</text>
</comment>